<name>A0AAX4G6H9_9CAUD</name>
<organism evidence="3 4">
    <name type="scientific">Pseudomonas phage vB_PseuGesM_254</name>
    <dbReference type="NCBI Taxonomy" id="3092638"/>
    <lineage>
        <taxon>Viruses</taxon>
        <taxon>Duplodnaviria</taxon>
        <taxon>Heunggongvirae</taxon>
        <taxon>Uroviricota</taxon>
        <taxon>Caudoviricetes</taxon>
        <taxon>Vandenendeviridae</taxon>
        <taxon>Chemalvirus</taxon>
        <taxon>Chemalvirus PseuGes254</taxon>
    </lineage>
</organism>
<dbReference type="EMBL" id="OR575930">
    <property type="protein sequence ID" value="WOZ57487.1"/>
    <property type="molecule type" value="Genomic_DNA"/>
</dbReference>
<evidence type="ECO:0000313" key="4">
    <source>
        <dbReference type="Proteomes" id="UP001305174"/>
    </source>
</evidence>
<sequence>MLEKEIAKLYGTLQFKADYRPLLTFKRHIVAADTALKEFTNNARKGISVKVKLDSAALKRQLRDASDAKITFRNFDTNQAALKAAQDKMAGLLGNTKIKLSNVTISMADAKAQKALMRSMMSATNIDLPVTVNTSTAMKSLRAWKLQAEQKMKLHLEADISMQKFYRNVRKSVDSVVARIGTVKIQTPQIQLKVDRNQLRTEIQAVLQQISREAKLRIDLTGNIRGGGGGGGSRALRHAAGGAGVGAAAAHWGRGFVPGLGGAFAVSQLNQINQQMQGQSNALTAVTGSDAAGADTKERFKKMANDIGFDYRDTMPSFTKMLASGKGAGMDQGTVENIFQSMTEYGRVMGLDGESMKGSLRAVEQMLNKGQIMSEELKLQLGERFPAAISMMADAVSMDKYGTKGKVSPAMLMDLMKKGLVKSDVLVEFSQILHEQAMSGGALAKAMQSTAAQQSRFNNSFSDAVEVFAKAGFDEGMAGFFKGAADSLERATPLIQAFGKAFMVLIAPVDAFIRLLGRLGSHYDQLANWLGIASDKMTTFGLVALAQITPLGRIVSLISFAAIAFEDFVAYLEGADSVFGDFMDSLSPEKQEQIKTMGEEIKTLATSLRDIVSIGELGLEKLFGFFSEGGGVGFVISSISTLAATINDLVTALKALSDGNTARAGMAADNFAADRSPWSFFRGDKTVGEYLDSLVTPRGPGAPAESLRTKERKQAEGMMDDFGKGGVGSAMNPTFTGPITLQFPNVTEANPTDIENAVNAVLGKTIGKLSANQKEVE</sequence>
<proteinExistence type="predicted"/>
<reference evidence="4" key="1">
    <citation type="submission" date="2024-05" db="EMBL/GenBank/DDBJ databases">
        <authorList>
            <person name="Tikunov A.Y."/>
            <person name="Morozova V.V."/>
            <person name="Kozlova Y.N."/>
            <person name="Tikunova N.V."/>
            <person name="Babkin I.V."/>
        </authorList>
    </citation>
    <scope>NUCLEOTIDE SEQUENCE [LARGE SCALE GENOMIC DNA]</scope>
</reference>
<dbReference type="GO" id="GO:0098003">
    <property type="term" value="P:viral tail assembly"/>
    <property type="evidence" value="ECO:0007669"/>
    <property type="project" value="UniProtKB-KW"/>
</dbReference>
<dbReference type="Proteomes" id="UP001305174">
    <property type="component" value="Segment"/>
</dbReference>
<keyword evidence="4" id="KW-1185">Reference proteome</keyword>
<evidence type="ECO:0000313" key="3">
    <source>
        <dbReference type="EMBL" id="WOZ57487.1"/>
    </source>
</evidence>
<dbReference type="Pfam" id="PF20155">
    <property type="entry name" value="TMP_3"/>
    <property type="match status" value="1"/>
</dbReference>
<keyword evidence="1" id="KW-1188">Viral release from host cell</keyword>
<dbReference type="NCBIfam" id="TIGR02675">
    <property type="entry name" value="tape_meas_nterm"/>
    <property type="match status" value="1"/>
</dbReference>
<accession>A0AAX4G6H9</accession>
<keyword evidence="1" id="KW-1245">Viral tail assembly</keyword>
<evidence type="ECO:0000256" key="1">
    <source>
        <dbReference type="ARBA" id="ARBA00022465"/>
    </source>
</evidence>
<dbReference type="InterPro" id="IPR013491">
    <property type="entry name" value="Tape_meas_N"/>
</dbReference>
<protein>
    <submittedName>
        <fullName evidence="3">Tail length tape-measure protein</fullName>
    </submittedName>
</protein>
<feature type="domain" description="Tape measure protein N-terminal" evidence="2">
    <location>
        <begin position="271"/>
        <end position="469"/>
    </location>
</feature>
<evidence type="ECO:0000259" key="2">
    <source>
        <dbReference type="Pfam" id="PF20155"/>
    </source>
</evidence>